<dbReference type="RefSeq" id="WP_163943067.1">
    <property type="nucleotide sequence ID" value="NZ_JAAIKC010000001.1"/>
</dbReference>
<dbReference type="AlphaFoldDB" id="A0A6G3ZWH3"/>
<sequence>MNIPRKDVVNKSIIDDVAMIKIKQYIERKHPEFTSSQKAALLANAVHRIIDQHLPDFEEKTKKTVRGELLTQLGSKERFTLMTTHIFETCKKLNLEESDKNQLTLWTNQHQPANMEEGSAVSQHEESSQERLWGLRFSWRLACVGSLILALVLIISPQGEGGIFHQKQIGTEEAIPAEPTIQLPASVLPSEYTYRDLQTDKLKAWLQAKQSLLAEEPYFTAILTAAEESNIHPLLLFAITGQEQAYVPKDRKQAKQIANNPFNIYNSWKTYNTNITDSARIASKTILTISRNRPVEAHPIAWLNTKYAEDPNWWIGVTSIFEKMRKEIEGNP</sequence>
<gene>
    <name evidence="1" type="ORF">GK047_07010</name>
</gene>
<proteinExistence type="predicted"/>
<organism evidence="1">
    <name type="scientific">Paenibacillus sp. SYP-B3998</name>
    <dbReference type="NCBI Taxonomy" id="2678564"/>
    <lineage>
        <taxon>Bacteria</taxon>
        <taxon>Bacillati</taxon>
        <taxon>Bacillota</taxon>
        <taxon>Bacilli</taxon>
        <taxon>Bacillales</taxon>
        <taxon>Paenibacillaceae</taxon>
        <taxon>Paenibacillus</taxon>
    </lineage>
</organism>
<accession>A0A6G3ZWH3</accession>
<evidence type="ECO:0000313" key="1">
    <source>
        <dbReference type="EMBL" id="NEW05767.1"/>
    </source>
</evidence>
<name>A0A6G3ZWH3_9BACL</name>
<reference evidence="1" key="1">
    <citation type="submission" date="2020-02" db="EMBL/GenBank/DDBJ databases">
        <authorList>
            <person name="Shen X.-R."/>
            <person name="Zhang Y.-X."/>
        </authorList>
    </citation>
    <scope>NUCLEOTIDE SEQUENCE</scope>
    <source>
        <strain evidence="1">SYP-B3998</strain>
    </source>
</reference>
<dbReference type="EMBL" id="JAAIKC010000001">
    <property type="protein sequence ID" value="NEW05767.1"/>
    <property type="molecule type" value="Genomic_DNA"/>
</dbReference>
<comment type="caution">
    <text evidence="1">The sequence shown here is derived from an EMBL/GenBank/DDBJ whole genome shotgun (WGS) entry which is preliminary data.</text>
</comment>
<protein>
    <submittedName>
        <fullName evidence="1">Uncharacterized protein</fullName>
    </submittedName>
</protein>